<dbReference type="GO" id="GO:0008484">
    <property type="term" value="F:sulfuric ester hydrolase activity"/>
    <property type="evidence" value="ECO:0007669"/>
    <property type="project" value="InterPro"/>
</dbReference>
<dbReference type="CDD" id="cd16029">
    <property type="entry name" value="4-S"/>
    <property type="match status" value="1"/>
</dbReference>
<evidence type="ECO:0000256" key="4">
    <source>
        <dbReference type="ARBA" id="ARBA00022801"/>
    </source>
</evidence>
<feature type="signal peptide" evidence="7">
    <location>
        <begin position="1"/>
        <end position="23"/>
    </location>
</feature>
<dbReference type="GO" id="GO:0046872">
    <property type="term" value="F:metal ion binding"/>
    <property type="evidence" value="ECO:0007669"/>
    <property type="project" value="UniProtKB-KW"/>
</dbReference>
<keyword evidence="5" id="KW-0106">Calcium</keyword>
<dbReference type="InterPro" id="IPR017850">
    <property type="entry name" value="Alkaline_phosphatase_core_sf"/>
</dbReference>
<evidence type="ECO:0000256" key="6">
    <source>
        <dbReference type="ARBA" id="ARBA00023180"/>
    </source>
</evidence>
<evidence type="ECO:0000256" key="7">
    <source>
        <dbReference type="SAM" id="SignalP"/>
    </source>
</evidence>
<evidence type="ECO:0000256" key="3">
    <source>
        <dbReference type="ARBA" id="ARBA00022723"/>
    </source>
</evidence>
<dbReference type="AlphaFoldDB" id="A0A1L8E4Y8"/>
<dbReference type="PROSITE" id="PS00523">
    <property type="entry name" value="SULFATASE_1"/>
    <property type="match status" value="1"/>
</dbReference>
<dbReference type="SUPFAM" id="SSF53649">
    <property type="entry name" value="Alkaline phosphatase-like"/>
    <property type="match status" value="1"/>
</dbReference>
<feature type="domain" description="Sulfatase N-terminal" evidence="8">
    <location>
        <begin position="32"/>
        <end position="360"/>
    </location>
</feature>
<dbReference type="PROSITE" id="PS00149">
    <property type="entry name" value="SULFATASE_2"/>
    <property type="match status" value="1"/>
</dbReference>
<comment type="similarity">
    <text evidence="2">Belongs to the sulfatase family.</text>
</comment>
<dbReference type="Gene3D" id="3.40.720.10">
    <property type="entry name" value="Alkaline Phosphatase, subunit A"/>
    <property type="match status" value="1"/>
</dbReference>
<evidence type="ECO:0000259" key="8">
    <source>
        <dbReference type="Pfam" id="PF00884"/>
    </source>
</evidence>
<dbReference type="Gene3D" id="3.30.1120.10">
    <property type="match status" value="1"/>
</dbReference>
<name>A0A1L8E4Y8_9DIPT</name>
<comment type="cofactor">
    <cofactor evidence="1">
        <name>Ca(2+)</name>
        <dbReference type="ChEBI" id="CHEBI:29108"/>
    </cofactor>
</comment>
<accession>A0A1L8E4Y8</accession>
<keyword evidence="6" id="KW-0325">Glycoprotein</keyword>
<evidence type="ECO:0000256" key="1">
    <source>
        <dbReference type="ARBA" id="ARBA00001913"/>
    </source>
</evidence>
<evidence type="ECO:0000256" key="5">
    <source>
        <dbReference type="ARBA" id="ARBA00022837"/>
    </source>
</evidence>
<sequence>MFSLGVVLLFVLHLSVFLGIFHCKSVEDVKRPNIVIIMADDLGSHDLSLSGCNEIMTPNIDALGYQGIIFNRHYTQSVCGPSRSALLTGKYPIHTGQQHSVILPDEPRGLPLDEKILPQYLKEAGYKTHIVGKWHLGYARKTFTPTERGFDSHTGFLGGATSYFNYTYWFNILGYNYPPGFDFYRNHEVYNEIIGQYATDVLTEEATKLIRDHDPLKDPFFLYLAHGTPHASNSNAPLEAIPEDLETVAHINDPDRRTYAAMVKALDRSVGKVVTALKEKQMLENTIILFFSDNGAPTIGLYSNTGTNYPLRGQKQSPWEGALRGFAAIWSTLFLQSHYVSNHLIHITDWLPTFAHVAGISSYESKKLDGNNIWSTLLYNKPPSRNEILHNINPITGYTSYYYDKWKYINGTTADGLYDMWLGYRIFEDSPESSSYENVIMQSDVWKALNPFAKRILRTTDVNELRRKTEIKCHRQKDAFNTCNPLKAPCLFHLEADPCEMINLADVQPGRVIEMQKRIREFERTMVPPANIPSDPNANPDFNDGLWTWWLDNQDSKVQN</sequence>
<keyword evidence="3" id="KW-0479">Metal-binding</keyword>
<proteinExistence type="inferred from homology"/>
<evidence type="ECO:0000313" key="9">
    <source>
        <dbReference type="EMBL" id="JAV13704.1"/>
    </source>
</evidence>
<dbReference type="EMBL" id="GFDF01000380">
    <property type="protein sequence ID" value="JAV13704.1"/>
    <property type="molecule type" value="Transcribed_RNA"/>
</dbReference>
<dbReference type="InterPro" id="IPR047115">
    <property type="entry name" value="ARSB"/>
</dbReference>
<dbReference type="InterPro" id="IPR024607">
    <property type="entry name" value="Sulfatase_CS"/>
</dbReference>
<dbReference type="PANTHER" id="PTHR10342">
    <property type="entry name" value="ARYLSULFATASE"/>
    <property type="match status" value="1"/>
</dbReference>
<keyword evidence="7" id="KW-0732">Signal</keyword>
<feature type="chain" id="PRO_5012589292" evidence="7">
    <location>
        <begin position="24"/>
        <end position="560"/>
    </location>
</feature>
<keyword evidence="4" id="KW-0378">Hydrolase</keyword>
<dbReference type="Pfam" id="PF00884">
    <property type="entry name" value="Sulfatase"/>
    <property type="match status" value="1"/>
</dbReference>
<protein>
    <submittedName>
        <fullName evidence="9">Putative arylsulfatase b</fullName>
    </submittedName>
</protein>
<dbReference type="InterPro" id="IPR000917">
    <property type="entry name" value="Sulfatase_N"/>
</dbReference>
<reference evidence="9" key="1">
    <citation type="submission" date="2016-12" db="EMBL/GenBank/DDBJ databases">
        <title>An insight into the sialome and mialome of the sand fly, Nyssomyia neivai.</title>
        <authorList>
            <person name="Sebastian V."/>
            <person name="Goulart T.M."/>
            <person name="Oliveira W."/>
            <person name="Calvo E."/>
            <person name="Oliveira L.F."/>
            <person name="Pinto M.C."/>
            <person name="Rosselino A.M."/>
            <person name="Ribeiro J.M."/>
        </authorList>
    </citation>
    <scope>NUCLEOTIDE SEQUENCE</scope>
</reference>
<organism evidence="9">
    <name type="scientific">Nyssomyia neivai</name>
    <dbReference type="NCBI Taxonomy" id="330878"/>
    <lineage>
        <taxon>Eukaryota</taxon>
        <taxon>Metazoa</taxon>
        <taxon>Ecdysozoa</taxon>
        <taxon>Arthropoda</taxon>
        <taxon>Hexapoda</taxon>
        <taxon>Insecta</taxon>
        <taxon>Pterygota</taxon>
        <taxon>Neoptera</taxon>
        <taxon>Endopterygota</taxon>
        <taxon>Diptera</taxon>
        <taxon>Nematocera</taxon>
        <taxon>Psychodoidea</taxon>
        <taxon>Psychodidae</taxon>
        <taxon>Nyssomyia</taxon>
    </lineage>
</organism>
<evidence type="ECO:0000256" key="2">
    <source>
        <dbReference type="ARBA" id="ARBA00008779"/>
    </source>
</evidence>
<dbReference type="PANTHER" id="PTHR10342:SF264">
    <property type="entry name" value="MIP05773P-RELATED"/>
    <property type="match status" value="1"/>
</dbReference>